<reference evidence="1 2" key="1">
    <citation type="journal article" date="2017" name="Int. J. Syst. Evol. Microbiol.">
        <title>Gemmobacter straminiformis sp. nov., isolated from an artificial fountain.</title>
        <authorList>
            <person name="Kang J.Y."/>
            <person name="Kim M.J."/>
            <person name="Chun J."/>
            <person name="Son K.P."/>
            <person name="Jahng K.Y."/>
        </authorList>
    </citation>
    <scope>NUCLEOTIDE SEQUENCE [LARGE SCALE GENOMIC DNA]</scope>
    <source>
        <strain evidence="1 2">CAM-8</strain>
    </source>
</reference>
<dbReference type="AlphaFoldDB" id="A0A842I398"/>
<dbReference type="RefSeq" id="WP_185795969.1">
    <property type="nucleotide sequence ID" value="NZ_JACLQD010000001.1"/>
</dbReference>
<dbReference type="EMBL" id="JACLQD010000001">
    <property type="protein sequence ID" value="MBC2834360.1"/>
    <property type="molecule type" value="Genomic_DNA"/>
</dbReference>
<proteinExistence type="predicted"/>
<sequence length="340" mass="37308">MTFPADRAETIIRESLAHLLSLIGKKGRFVYAHKADDPAAASEGYNMLRHCGTLWFMLRAVAELDVTLTTAETKRLAAAIGYAGGKMQRPAWIAGPSYALVTKGMVKTGGIGLSLVMLIGWRDLAARRRLPAPELPAPLDDTVAGLVTYGLHQAEGGDFIHKRSIEDGTPTPFRSDYYTGEVLLGLICAEAPRDLVGPLTRGLMERGYGIDIQSHWMAYAACEAIERGYVDAAFGEAYVTRLVAHMAEHTEYRLRRASTPIACRTEALTRVLMLAKARGADCTLSAETLATARAEAETNLALQLDWYRNGQFLKSDEDDKVQIDYIQHNATSYLNWLAIG</sequence>
<evidence type="ECO:0000313" key="1">
    <source>
        <dbReference type="EMBL" id="MBC2834360.1"/>
    </source>
</evidence>
<name>A0A842I398_9RHOB</name>
<protein>
    <submittedName>
        <fullName evidence="1">Uncharacterized protein</fullName>
    </submittedName>
</protein>
<keyword evidence="2" id="KW-1185">Reference proteome</keyword>
<comment type="caution">
    <text evidence="1">The sequence shown here is derived from an EMBL/GenBank/DDBJ whole genome shotgun (WGS) entry which is preliminary data.</text>
</comment>
<organism evidence="1 2">
    <name type="scientific">Paragemmobacter straminiformis</name>
    <dbReference type="NCBI Taxonomy" id="2045119"/>
    <lineage>
        <taxon>Bacteria</taxon>
        <taxon>Pseudomonadati</taxon>
        <taxon>Pseudomonadota</taxon>
        <taxon>Alphaproteobacteria</taxon>
        <taxon>Rhodobacterales</taxon>
        <taxon>Paracoccaceae</taxon>
        <taxon>Paragemmobacter</taxon>
    </lineage>
</organism>
<accession>A0A842I398</accession>
<gene>
    <name evidence="1" type="ORF">H7F16_02510</name>
</gene>
<evidence type="ECO:0000313" key="2">
    <source>
        <dbReference type="Proteomes" id="UP000555411"/>
    </source>
</evidence>
<dbReference type="Proteomes" id="UP000555411">
    <property type="component" value="Unassembled WGS sequence"/>
</dbReference>